<accession>A0A226DQ81</accession>
<organism evidence="3 4">
    <name type="scientific">Folsomia candida</name>
    <name type="common">Springtail</name>
    <dbReference type="NCBI Taxonomy" id="158441"/>
    <lineage>
        <taxon>Eukaryota</taxon>
        <taxon>Metazoa</taxon>
        <taxon>Ecdysozoa</taxon>
        <taxon>Arthropoda</taxon>
        <taxon>Hexapoda</taxon>
        <taxon>Collembola</taxon>
        <taxon>Entomobryomorpha</taxon>
        <taxon>Isotomoidea</taxon>
        <taxon>Isotomidae</taxon>
        <taxon>Proisotominae</taxon>
        <taxon>Folsomia</taxon>
    </lineage>
</organism>
<keyword evidence="4" id="KW-1185">Reference proteome</keyword>
<feature type="signal peptide" evidence="2">
    <location>
        <begin position="1"/>
        <end position="23"/>
    </location>
</feature>
<comment type="caution">
    <text evidence="3">The sequence shown here is derived from an EMBL/GenBank/DDBJ whole genome shotgun (WGS) entry which is preliminary data.</text>
</comment>
<feature type="chain" id="PRO_5012985576" evidence="2">
    <location>
        <begin position="24"/>
        <end position="108"/>
    </location>
</feature>
<evidence type="ECO:0000313" key="3">
    <source>
        <dbReference type="EMBL" id="OXA47004.1"/>
    </source>
</evidence>
<feature type="region of interest" description="Disordered" evidence="1">
    <location>
        <begin position="86"/>
        <end position="108"/>
    </location>
</feature>
<dbReference type="AlphaFoldDB" id="A0A226DQ81"/>
<evidence type="ECO:0000256" key="2">
    <source>
        <dbReference type="SAM" id="SignalP"/>
    </source>
</evidence>
<dbReference type="Proteomes" id="UP000198287">
    <property type="component" value="Unassembled WGS sequence"/>
</dbReference>
<dbReference type="EMBL" id="LNIX01000014">
    <property type="protein sequence ID" value="OXA47004.1"/>
    <property type="molecule type" value="Genomic_DNA"/>
</dbReference>
<name>A0A226DQ81_FOLCA</name>
<sequence length="108" mass="12154">MSKFTVFATIFVLYACAVALGLGDPSSSNLGGGLPGVVSPKNVRILSPAATRLYRMIRKGQLDDDDLFAEDENNFRKRQYDDYGHMRFGKRNQPSKDFDDYGHLRFGK</sequence>
<evidence type="ECO:0000256" key="1">
    <source>
        <dbReference type="SAM" id="MobiDB-lite"/>
    </source>
</evidence>
<feature type="compositionally biased region" description="Basic and acidic residues" evidence="1">
    <location>
        <begin position="94"/>
        <end position="108"/>
    </location>
</feature>
<proteinExistence type="predicted"/>
<dbReference type="OrthoDB" id="6360815at2759"/>
<dbReference type="Pfam" id="PF08257">
    <property type="entry name" value="Sulfakinin"/>
    <property type="match status" value="2"/>
</dbReference>
<keyword evidence="2" id="KW-0732">Signal</keyword>
<gene>
    <name evidence="3" type="ORF">Fcan01_18421</name>
</gene>
<protein>
    <submittedName>
        <fullName evidence="3">Drosulfakinins</fullName>
    </submittedName>
</protein>
<reference evidence="3 4" key="1">
    <citation type="submission" date="2015-12" db="EMBL/GenBank/DDBJ databases">
        <title>The genome of Folsomia candida.</title>
        <authorList>
            <person name="Faddeeva A."/>
            <person name="Derks M.F."/>
            <person name="Anvar Y."/>
            <person name="Smit S."/>
            <person name="Van Straalen N."/>
            <person name="Roelofs D."/>
        </authorList>
    </citation>
    <scope>NUCLEOTIDE SEQUENCE [LARGE SCALE GENOMIC DNA]</scope>
    <source>
        <strain evidence="3 4">VU population</strain>
        <tissue evidence="3">Whole body</tissue>
    </source>
</reference>
<evidence type="ECO:0000313" key="4">
    <source>
        <dbReference type="Proteomes" id="UP000198287"/>
    </source>
</evidence>
<dbReference type="InterPro" id="IPR013259">
    <property type="entry name" value="Sulfakinin"/>
</dbReference>
<dbReference type="OMA" id="CTALCDP"/>
<dbReference type="PROSITE" id="PS51257">
    <property type="entry name" value="PROKAR_LIPOPROTEIN"/>
    <property type="match status" value="1"/>
</dbReference>